<feature type="domain" description="HotDog ACOT-type" evidence="11">
    <location>
        <begin position="239"/>
        <end position="354"/>
    </location>
</feature>
<evidence type="ECO:0000256" key="2">
    <source>
        <dbReference type="ARBA" id="ARBA00004496"/>
    </source>
</evidence>
<reference evidence="12 13" key="1">
    <citation type="journal article" date="2021" name="Cell">
        <title>Tracing the genetic footprints of vertebrate landing in non-teleost ray-finned fishes.</title>
        <authorList>
            <person name="Bi X."/>
            <person name="Wang K."/>
            <person name="Yang L."/>
            <person name="Pan H."/>
            <person name="Jiang H."/>
            <person name="Wei Q."/>
            <person name="Fang M."/>
            <person name="Yu H."/>
            <person name="Zhu C."/>
            <person name="Cai Y."/>
            <person name="He Y."/>
            <person name="Gan X."/>
            <person name="Zeng H."/>
            <person name="Yu D."/>
            <person name="Zhu Y."/>
            <person name="Jiang H."/>
            <person name="Qiu Q."/>
            <person name="Yang H."/>
            <person name="Zhang Y.E."/>
            <person name="Wang W."/>
            <person name="Zhu M."/>
            <person name="He S."/>
            <person name="Zhang G."/>
        </authorList>
    </citation>
    <scope>NUCLEOTIDE SEQUENCE [LARGE SCALE GENOMIC DNA]</scope>
    <source>
        <strain evidence="12">Bchr_013</strain>
    </source>
</reference>
<dbReference type="SUPFAM" id="SSF55961">
    <property type="entry name" value="Bet v1-like"/>
    <property type="match status" value="1"/>
</dbReference>
<dbReference type="InterPro" id="IPR029069">
    <property type="entry name" value="HotDog_dom_sf"/>
</dbReference>
<comment type="caution">
    <text evidence="12">The sequence shown here is derived from an EMBL/GenBank/DDBJ whole genome shotgun (WGS) entry which is preliminary data.</text>
</comment>
<evidence type="ECO:0000256" key="8">
    <source>
        <dbReference type="ARBA" id="ARBA00022832"/>
    </source>
</evidence>
<dbReference type="SUPFAM" id="SSF54637">
    <property type="entry name" value="Thioesterase/thiol ester dehydrase-isomerase"/>
    <property type="match status" value="2"/>
</dbReference>
<keyword evidence="9" id="KW-0443">Lipid metabolism</keyword>
<gene>
    <name evidence="12" type="primary">Acot12</name>
    <name evidence="12" type="ORF">GTO96_0020781</name>
</gene>
<dbReference type="GO" id="GO:0052689">
    <property type="term" value="F:carboxylic ester hydrolase activity"/>
    <property type="evidence" value="ECO:0007669"/>
    <property type="project" value="UniProtKB-KW"/>
</dbReference>
<keyword evidence="4" id="KW-0719">Serine esterase</keyword>
<evidence type="ECO:0000256" key="7">
    <source>
        <dbReference type="ARBA" id="ARBA00022801"/>
    </source>
</evidence>
<evidence type="ECO:0000256" key="3">
    <source>
        <dbReference type="ARBA" id="ARBA00004872"/>
    </source>
</evidence>
<protein>
    <submittedName>
        <fullName evidence="12">ACO12 thioesterase</fullName>
    </submittedName>
</protein>
<dbReference type="CDD" id="cd03442">
    <property type="entry name" value="BFIT_BACH"/>
    <property type="match status" value="2"/>
</dbReference>
<dbReference type="Pfam" id="PF01852">
    <property type="entry name" value="START"/>
    <property type="match status" value="1"/>
</dbReference>
<evidence type="ECO:0000259" key="11">
    <source>
        <dbReference type="PROSITE" id="PS51770"/>
    </source>
</evidence>
<feature type="non-terminal residue" evidence="12">
    <location>
        <position position="1"/>
    </location>
</feature>
<dbReference type="InterPro" id="IPR006683">
    <property type="entry name" value="Thioestr_dom"/>
</dbReference>
<feature type="domain" description="HotDog ACOT-type" evidence="11">
    <location>
        <begin position="64"/>
        <end position="176"/>
    </location>
</feature>
<dbReference type="Gene3D" id="3.10.129.10">
    <property type="entry name" value="Hotdog Thioesterase"/>
    <property type="match status" value="2"/>
</dbReference>
<sequence>MNLAGSSDCMDTGPGDSCCLERSLLRANTILKPVSSHETVGANDSKACNHMEDTDWMKEKSSPSLRQVEMCQFVLPFHANHKGELSAGQLLKWIDTTACLAAEKHSGIPCVTASVDDIQFEETVKIGQIINVKATVNRAFNTSMEAGITVSVQDVQSGNLKRVCVGYSTFVARPAAADKIILKPVKCLPTQEDHVEYSLASERRRLRLDNEKAFNKLMQETRLQTDAANGNDSSLVSTETTRVESIELVLPPHANHHGNTFGGQIMAWMENAASVAASRLCGFSPILKSVDMFKFRGPSTVGDRLVFKAVVNNTFQKSVEVGVRVEAYNIEEWTQGKPRHINSAFLIYSTSGVDNRQFPGVKYTTKDGLRRYVGAIVRKRIRVARKHILSCKEDGPLSVPWEKSNQAYLSYNNIAALTVLAGRIGWEINISQPKIRTYMHEEYDSLSVKVEMDVNVLAKNSFYMLSDLSLRPKWDKHYLDCKEVESVGKDDRLYHIKCQEVNKEKARDFVVLMSRRRPSKAGESYIIALRSVIVASVPPDPGYTRSEVLCAGFVIDGDANEHCKVSYYNQVTSGVLPFVAGTLTGWSKSVEETALSCIRFLESVQSVAF</sequence>
<evidence type="ECO:0000259" key="10">
    <source>
        <dbReference type="PROSITE" id="PS50848"/>
    </source>
</evidence>
<dbReference type="GO" id="GO:0006631">
    <property type="term" value="P:fatty acid metabolic process"/>
    <property type="evidence" value="ECO:0007669"/>
    <property type="project" value="UniProtKB-KW"/>
</dbReference>
<proteinExistence type="predicted"/>
<dbReference type="SMART" id="SM00234">
    <property type="entry name" value="START"/>
    <property type="match status" value="1"/>
</dbReference>
<keyword evidence="7" id="KW-0378">Hydrolase</keyword>
<dbReference type="PANTHER" id="PTHR11049:SF3">
    <property type="entry name" value="ACETYL-COENZYME A THIOESTERASE"/>
    <property type="match status" value="1"/>
</dbReference>
<dbReference type="Pfam" id="PF03061">
    <property type="entry name" value="4HBT"/>
    <property type="match status" value="2"/>
</dbReference>
<dbReference type="PROSITE" id="PS51770">
    <property type="entry name" value="HOTDOG_ACOT"/>
    <property type="match status" value="2"/>
</dbReference>
<organism evidence="12 13">
    <name type="scientific">Polypterus senegalus</name>
    <name type="common">Senegal bichir</name>
    <dbReference type="NCBI Taxonomy" id="55291"/>
    <lineage>
        <taxon>Eukaryota</taxon>
        <taxon>Metazoa</taxon>
        <taxon>Chordata</taxon>
        <taxon>Craniata</taxon>
        <taxon>Vertebrata</taxon>
        <taxon>Euteleostomi</taxon>
        <taxon>Actinopterygii</taxon>
        <taxon>Polypteriformes</taxon>
        <taxon>Polypteridae</taxon>
        <taxon>Polypterus</taxon>
    </lineage>
</organism>
<dbReference type="GO" id="GO:0006084">
    <property type="term" value="P:acetyl-CoA metabolic process"/>
    <property type="evidence" value="ECO:0007669"/>
    <property type="project" value="TreeGrafter"/>
</dbReference>
<evidence type="ECO:0000256" key="4">
    <source>
        <dbReference type="ARBA" id="ARBA00022487"/>
    </source>
</evidence>
<comment type="subcellular location">
    <subcellularLocation>
        <location evidence="2">Cytoplasm</location>
    </subcellularLocation>
</comment>
<name>A0A8X8BU81_POLSE</name>
<dbReference type="Gene3D" id="3.30.530.20">
    <property type="match status" value="1"/>
</dbReference>
<dbReference type="EMBL" id="JAATIS010001241">
    <property type="protein sequence ID" value="KAG2466707.1"/>
    <property type="molecule type" value="Genomic_DNA"/>
</dbReference>
<evidence type="ECO:0000256" key="1">
    <source>
        <dbReference type="ARBA" id="ARBA00000295"/>
    </source>
</evidence>
<dbReference type="GO" id="GO:0003986">
    <property type="term" value="F:acetyl-CoA hydrolase activity"/>
    <property type="evidence" value="ECO:0007669"/>
    <property type="project" value="TreeGrafter"/>
</dbReference>
<dbReference type="InterPro" id="IPR033120">
    <property type="entry name" value="HOTDOG_ACOT"/>
</dbReference>
<evidence type="ECO:0000313" key="12">
    <source>
        <dbReference type="EMBL" id="KAG2466707.1"/>
    </source>
</evidence>
<dbReference type="OrthoDB" id="3184331at2759"/>
<dbReference type="FunFam" id="3.10.129.10:FF:000011">
    <property type="entry name" value="Acyl-coenzyme A thioesterase 11"/>
    <property type="match status" value="1"/>
</dbReference>
<keyword evidence="6" id="KW-0677">Repeat</keyword>
<feature type="non-terminal residue" evidence="12">
    <location>
        <position position="609"/>
    </location>
</feature>
<dbReference type="InterPro" id="IPR040170">
    <property type="entry name" value="Cytosol_ACT"/>
</dbReference>
<dbReference type="Proteomes" id="UP000886611">
    <property type="component" value="Unassembled WGS sequence"/>
</dbReference>
<comment type="pathway">
    <text evidence="3">Lipid metabolism; fatty acid metabolism.</text>
</comment>
<accession>A0A8X8BU81</accession>
<evidence type="ECO:0000313" key="13">
    <source>
        <dbReference type="Proteomes" id="UP000886611"/>
    </source>
</evidence>
<dbReference type="GO" id="GO:0008289">
    <property type="term" value="F:lipid binding"/>
    <property type="evidence" value="ECO:0007669"/>
    <property type="project" value="InterPro"/>
</dbReference>
<dbReference type="FunFam" id="3.10.129.10:FF:000029">
    <property type="entry name" value="Acyl-CoA thioesterase 12"/>
    <property type="match status" value="1"/>
</dbReference>
<feature type="domain" description="START" evidence="10">
    <location>
        <begin position="425"/>
        <end position="571"/>
    </location>
</feature>
<dbReference type="InterPro" id="IPR023393">
    <property type="entry name" value="START-like_dom_sf"/>
</dbReference>
<evidence type="ECO:0000256" key="6">
    <source>
        <dbReference type="ARBA" id="ARBA00022737"/>
    </source>
</evidence>
<dbReference type="GO" id="GO:0005829">
    <property type="term" value="C:cytosol"/>
    <property type="evidence" value="ECO:0007669"/>
    <property type="project" value="TreeGrafter"/>
</dbReference>
<evidence type="ECO:0000256" key="5">
    <source>
        <dbReference type="ARBA" id="ARBA00022490"/>
    </source>
</evidence>
<dbReference type="PROSITE" id="PS50848">
    <property type="entry name" value="START"/>
    <property type="match status" value="1"/>
</dbReference>
<keyword evidence="8" id="KW-0276">Fatty acid metabolism</keyword>
<keyword evidence="13" id="KW-1185">Reference proteome</keyword>
<dbReference type="PANTHER" id="PTHR11049">
    <property type="entry name" value="ACYL COENZYME A THIOESTER HYDROLASE"/>
    <property type="match status" value="1"/>
</dbReference>
<evidence type="ECO:0000256" key="9">
    <source>
        <dbReference type="ARBA" id="ARBA00023098"/>
    </source>
</evidence>
<comment type="catalytic activity">
    <reaction evidence="1">
        <text>butanoyl-CoA + H2O = butanoate + CoA + H(+)</text>
        <dbReference type="Rhea" id="RHEA:40111"/>
        <dbReference type="ChEBI" id="CHEBI:15377"/>
        <dbReference type="ChEBI" id="CHEBI:15378"/>
        <dbReference type="ChEBI" id="CHEBI:17968"/>
        <dbReference type="ChEBI" id="CHEBI:57287"/>
        <dbReference type="ChEBI" id="CHEBI:57371"/>
    </reaction>
    <physiologicalReaction direction="left-to-right" evidence="1">
        <dbReference type="Rhea" id="RHEA:40112"/>
    </physiologicalReaction>
</comment>
<dbReference type="AlphaFoldDB" id="A0A8X8BU81"/>
<keyword evidence="5" id="KW-0963">Cytoplasm</keyword>
<dbReference type="InterPro" id="IPR002913">
    <property type="entry name" value="START_lipid-bd_dom"/>
</dbReference>